<organism evidence="2 3">
    <name type="scientific">Cyclospora cayetanensis</name>
    <dbReference type="NCBI Taxonomy" id="88456"/>
    <lineage>
        <taxon>Eukaryota</taxon>
        <taxon>Sar</taxon>
        <taxon>Alveolata</taxon>
        <taxon>Apicomplexa</taxon>
        <taxon>Conoidasida</taxon>
        <taxon>Coccidia</taxon>
        <taxon>Eucoccidiorida</taxon>
        <taxon>Eimeriorina</taxon>
        <taxon>Eimeriidae</taxon>
        <taxon>Cyclospora</taxon>
    </lineage>
</organism>
<name>A0A6P6RSZ4_9EIME</name>
<gene>
    <name evidence="3" type="primary">LOC34620926</name>
</gene>
<reference evidence="3" key="1">
    <citation type="submission" date="2025-08" db="UniProtKB">
        <authorList>
            <consortium name="RefSeq"/>
        </authorList>
    </citation>
    <scope>IDENTIFICATION</scope>
</reference>
<evidence type="ECO:0000256" key="1">
    <source>
        <dbReference type="SAM" id="MobiDB-lite"/>
    </source>
</evidence>
<feature type="region of interest" description="Disordered" evidence="1">
    <location>
        <begin position="734"/>
        <end position="778"/>
    </location>
</feature>
<feature type="region of interest" description="Disordered" evidence="1">
    <location>
        <begin position="142"/>
        <end position="305"/>
    </location>
</feature>
<sequence>MTHALGNYDLGALMFQQRCLRQQEQQVRAELLRLSRTRPLGYSEDRPVPPPPPQRPIERRLQSVSMHPCDGYETRPESSVPYPRYSHDPQLRPGQQPLRRECRPTSRVAAALAHRQSELLQQQQERQQHILRQQQLMQRPAPYGGATAAHGSPESQETSPYTFDSRLHEDFPPGFPRPQRSATNPVDSRGTGSRSLKRNLARMSPRNMPAAGMPSGSRRTQGEWLQSRRRWQAAAASGLGAYGASPTERPSSNERLFRPSQRSSLRQHGASTSANDPVGGLQDPSGFAVPSTLPPSLHPPSDGENMLSQQFLQHEQQCAVLSCAEAPSDIRSRRVTAAKDTRFGVWRAEEQPAEHMQCCHQWAPRQADCQVSDQFNKQQPPRITELAAGKPSSQNALETWEFCQSLRSSDAPRAGFSKPLAVSRCTASKRDMIHNSSFVNSRGAISEDEETLRGLGVQLSPRELQFFRKQPSLRLKEQRLHVQKTAKGWKDTDPRRASVSHLPATCSGYECEEVNVHGERADDARMRQKAAHGWSIPSWMRAYGVSNTLRRYSLPAGSHNRLDVPTAKGQGPSNEAGLSIRDSSRCGCQCCRLRAANSGVEALDASCCCCPCCCSWRVGLGDSYGDKKGQQEIYALGEPAGAVDTEYQCARCGKLQDASLRVSAQAEPNAQIPLCQRAPDLDGPASLCDACATYMACERERSAPVAAADLNSLEHPYGKGTADQLKLQPDLVNTQAYPRGPRQPPRNRQPPIAEGGGRARSATHDAPTAVPEVSEQAGKAVISRDPRLLKWTAQMRWSTAHGTRAMASSTRSRLLKQNKALGVPPPRTMVWESPRIVSKICRFLSLSKLLVVRRCSKVWLQAAQYRMRNILYKSLYMLLHQHPGSPGYQQEEVDGQHCPLSAEALIQLLDLEESEVEAVKAGNLPPAHPPEAETPRMKDVAASIRKAVAEMNPVSRKGASGQQFKTDKVLPASGKQAINAAEPTAAVRGSRQSLCLERSLQDRELRERMLLDAHVARHQAKEEACLSLLGKQNQLERAITFGYDEAAGPTVSPLASGVYKSISSPAEPATFRRVRHSFLKLWNYDDEAFRQALVGATSTAYPAWLFDVSALLLRAIFQVCCNALSAPPLKDLIKLFSPKSRSSSTVDVPSRSDSYLWAKMARISGYSMHLVADQTWPPVRNPMIRLVAQPFIPPEALIGGTKLHEAALQNAGAGVGYSAPLVLRPAVVDSLELKMSKIPPEFISEFIAYGRQQQLLHSADHHPNSREALVRQCKASPELVLLMDLYEWLASVLTHNHKTSLSVAVHGGPLTRYRRSRFAVVYLSAVQGTVRTFSFKDVADSSYTKSTVSPECSGFWLRRLKCFVHSSKSKALFLEKFVDCFKRRKCGSFFEVAE</sequence>
<proteinExistence type="predicted"/>
<feature type="compositionally biased region" description="Low complexity" evidence="1">
    <location>
        <begin position="233"/>
        <end position="245"/>
    </location>
</feature>
<protein>
    <submittedName>
        <fullName evidence="3">Uncharacterized protein LOC34620926</fullName>
    </submittedName>
</protein>
<evidence type="ECO:0000313" key="2">
    <source>
        <dbReference type="Proteomes" id="UP000515125"/>
    </source>
</evidence>
<evidence type="ECO:0000313" key="3">
    <source>
        <dbReference type="RefSeq" id="XP_026190933.1"/>
    </source>
</evidence>
<feature type="region of interest" description="Disordered" evidence="1">
    <location>
        <begin position="38"/>
        <end position="101"/>
    </location>
</feature>
<dbReference type="GeneID" id="34620926"/>
<feature type="compositionally biased region" description="Polar residues" evidence="1">
    <location>
        <begin position="258"/>
        <end position="275"/>
    </location>
</feature>
<keyword evidence="2" id="KW-1185">Reference proteome</keyword>
<dbReference type="OrthoDB" id="330777at2759"/>
<accession>A0A6P6RSZ4</accession>
<dbReference type="Proteomes" id="UP000515125">
    <property type="component" value="Unplaced"/>
</dbReference>
<dbReference type="RefSeq" id="XP_026190933.1">
    <property type="nucleotide sequence ID" value="XM_026335148.1"/>
</dbReference>
<feature type="compositionally biased region" description="Polar residues" evidence="1">
    <location>
        <begin position="180"/>
        <end position="194"/>
    </location>
</feature>
<feature type="compositionally biased region" description="Polar residues" evidence="1">
    <location>
        <begin position="153"/>
        <end position="162"/>
    </location>
</feature>